<proteinExistence type="predicted"/>
<evidence type="ECO:0000256" key="1">
    <source>
        <dbReference type="SAM" id="Phobius"/>
    </source>
</evidence>
<feature type="non-terminal residue" evidence="2">
    <location>
        <position position="45"/>
    </location>
</feature>
<feature type="transmembrane region" description="Helical" evidence="1">
    <location>
        <begin position="20"/>
        <end position="44"/>
    </location>
</feature>
<keyword evidence="1" id="KW-1133">Transmembrane helix</keyword>
<evidence type="ECO:0000313" key="3">
    <source>
        <dbReference type="Proteomes" id="UP000789396"/>
    </source>
</evidence>
<keyword evidence="1" id="KW-0472">Membrane</keyword>
<dbReference type="AlphaFoldDB" id="A0A9N9JLW8"/>
<gene>
    <name evidence="2" type="ORF">RFULGI_LOCUS16474</name>
</gene>
<evidence type="ECO:0000313" key="2">
    <source>
        <dbReference type="EMBL" id="CAG8788197.1"/>
    </source>
</evidence>
<comment type="caution">
    <text evidence="2">The sequence shown here is derived from an EMBL/GenBank/DDBJ whole genome shotgun (WGS) entry which is preliminary data.</text>
</comment>
<organism evidence="2 3">
    <name type="scientific">Racocetra fulgida</name>
    <dbReference type="NCBI Taxonomy" id="60492"/>
    <lineage>
        <taxon>Eukaryota</taxon>
        <taxon>Fungi</taxon>
        <taxon>Fungi incertae sedis</taxon>
        <taxon>Mucoromycota</taxon>
        <taxon>Glomeromycotina</taxon>
        <taxon>Glomeromycetes</taxon>
        <taxon>Diversisporales</taxon>
        <taxon>Gigasporaceae</taxon>
        <taxon>Racocetra</taxon>
    </lineage>
</organism>
<sequence length="45" mass="5190">MTFDFLGDIQNMNIPQEAWPLIGMVALLVVFVLLILMILTLWLWG</sequence>
<accession>A0A9N9JLW8</accession>
<dbReference type="EMBL" id="CAJVPZ010058596">
    <property type="protein sequence ID" value="CAG8788197.1"/>
    <property type="molecule type" value="Genomic_DNA"/>
</dbReference>
<reference evidence="2" key="1">
    <citation type="submission" date="2021-06" db="EMBL/GenBank/DDBJ databases">
        <authorList>
            <person name="Kallberg Y."/>
            <person name="Tangrot J."/>
            <person name="Rosling A."/>
        </authorList>
    </citation>
    <scope>NUCLEOTIDE SEQUENCE</scope>
    <source>
        <strain evidence="2">IN212</strain>
    </source>
</reference>
<name>A0A9N9JLW8_9GLOM</name>
<protein>
    <submittedName>
        <fullName evidence="2">16931_t:CDS:1</fullName>
    </submittedName>
</protein>
<keyword evidence="3" id="KW-1185">Reference proteome</keyword>
<dbReference type="Proteomes" id="UP000789396">
    <property type="component" value="Unassembled WGS sequence"/>
</dbReference>
<keyword evidence="1" id="KW-0812">Transmembrane</keyword>